<dbReference type="EMBL" id="UINC01010394">
    <property type="protein sequence ID" value="SVA46238.1"/>
    <property type="molecule type" value="Genomic_DNA"/>
</dbReference>
<accession>A0A381W2P5</accession>
<sequence length="38" mass="3969">VLIAKNFGASSNGRTPGFGPGSWGSSPYAPAEQIRMLF</sequence>
<dbReference type="AlphaFoldDB" id="A0A381W2P5"/>
<gene>
    <name evidence="1" type="ORF">METZ01_LOCUS99092</name>
</gene>
<protein>
    <submittedName>
        <fullName evidence="1">Uncharacterized protein</fullName>
    </submittedName>
</protein>
<reference evidence="1" key="1">
    <citation type="submission" date="2018-05" db="EMBL/GenBank/DDBJ databases">
        <authorList>
            <person name="Lanie J.A."/>
            <person name="Ng W.-L."/>
            <person name="Kazmierczak K.M."/>
            <person name="Andrzejewski T.M."/>
            <person name="Davidsen T.M."/>
            <person name="Wayne K.J."/>
            <person name="Tettelin H."/>
            <person name="Glass J.I."/>
            <person name="Rusch D."/>
            <person name="Podicherti R."/>
            <person name="Tsui H.-C.T."/>
            <person name="Winkler M.E."/>
        </authorList>
    </citation>
    <scope>NUCLEOTIDE SEQUENCE</scope>
</reference>
<feature type="non-terminal residue" evidence="1">
    <location>
        <position position="1"/>
    </location>
</feature>
<organism evidence="1">
    <name type="scientific">marine metagenome</name>
    <dbReference type="NCBI Taxonomy" id="408172"/>
    <lineage>
        <taxon>unclassified sequences</taxon>
        <taxon>metagenomes</taxon>
        <taxon>ecological metagenomes</taxon>
    </lineage>
</organism>
<evidence type="ECO:0000313" key="1">
    <source>
        <dbReference type="EMBL" id="SVA46238.1"/>
    </source>
</evidence>
<proteinExistence type="predicted"/>
<name>A0A381W2P5_9ZZZZ</name>